<keyword evidence="4 5" id="KW-0472">Membrane</keyword>
<keyword evidence="3 5" id="KW-1133">Transmembrane helix</keyword>
<feature type="transmembrane region" description="Helical" evidence="5">
    <location>
        <begin position="221"/>
        <end position="253"/>
    </location>
</feature>
<accession>A0A645ASR4</accession>
<feature type="transmembrane region" description="Helical" evidence="5">
    <location>
        <begin position="364"/>
        <end position="382"/>
    </location>
</feature>
<evidence type="ECO:0000313" key="7">
    <source>
        <dbReference type="EMBL" id="MPM56315.1"/>
    </source>
</evidence>
<reference evidence="7" key="1">
    <citation type="submission" date="2019-08" db="EMBL/GenBank/DDBJ databases">
        <authorList>
            <person name="Kucharzyk K."/>
            <person name="Murdoch R.W."/>
            <person name="Higgins S."/>
            <person name="Loffler F."/>
        </authorList>
    </citation>
    <scope>NUCLEOTIDE SEQUENCE</scope>
</reference>
<feature type="transmembrane region" description="Helical" evidence="5">
    <location>
        <begin position="172"/>
        <end position="189"/>
    </location>
</feature>
<feature type="transmembrane region" description="Helical" evidence="5">
    <location>
        <begin position="7"/>
        <end position="25"/>
    </location>
</feature>
<feature type="transmembrane region" description="Helical" evidence="5">
    <location>
        <begin position="331"/>
        <end position="352"/>
    </location>
</feature>
<dbReference type="PANTHER" id="PTHR37422">
    <property type="entry name" value="TEICHURONIC ACID BIOSYNTHESIS PROTEIN TUAE"/>
    <property type="match status" value="1"/>
</dbReference>
<feature type="transmembrane region" description="Helical" evidence="5">
    <location>
        <begin position="388"/>
        <end position="407"/>
    </location>
</feature>
<evidence type="ECO:0000259" key="6">
    <source>
        <dbReference type="Pfam" id="PF04932"/>
    </source>
</evidence>
<dbReference type="AlphaFoldDB" id="A0A645ASR4"/>
<feature type="transmembrane region" description="Helical" evidence="5">
    <location>
        <begin position="101"/>
        <end position="117"/>
    </location>
</feature>
<evidence type="ECO:0000256" key="2">
    <source>
        <dbReference type="ARBA" id="ARBA00022692"/>
    </source>
</evidence>
<dbReference type="InterPro" id="IPR007016">
    <property type="entry name" value="O-antigen_ligase-rel_domated"/>
</dbReference>
<name>A0A645ASR4_9ZZZZ</name>
<evidence type="ECO:0000256" key="4">
    <source>
        <dbReference type="ARBA" id="ARBA00023136"/>
    </source>
</evidence>
<keyword evidence="2 5" id="KW-0812">Transmembrane</keyword>
<comment type="caution">
    <text evidence="7">The sequence shown here is derived from an EMBL/GenBank/DDBJ whole genome shotgun (WGS) entry which is preliminary data.</text>
</comment>
<feature type="transmembrane region" description="Helical" evidence="5">
    <location>
        <begin position="129"/>
        <end position="152"/>
    </location>
</feature>
<dbReference type="InterPro" id="IPR051533">
    <property type="entry name" value="WaaL-like"/>
</dbReference>
<evidence type="ECO:0000256" key="3">
    <source>
        <dbReference type="ARBA" id="ARBA00022989"/>
    </source>
</evidence>
<dbReference type="PANTHER" id="PTHR37422:SF17">
    <property type="entry name" value="O-ANTIGEN LIGASE"/>
    <property type="match status" value="1"/>
</dbReference>
<sequence>METSTRFLSFLLYIYMIVLPIAPSKFKVGNIPFNGDILLALLIVCYLIMLAIFKNVRNRFLYGLKDFFTNYLTIFISLLIFIMLISVSYSTDKKLALSESIRFATYGALFFIIKYELNNKYISNNILKLYIYVVSLISSIGILEYILGIGFIQKSEHGIRTRIFSTLENSNNFGAFMVMGFFPIVMLMLNEKEKRRKLYLGIASLLTFTNIILSFSRNAWLALVVGIIILSLTYSWKIILGMGGLGVISLLIPQINNRLLEFTDKSQNLSRIKLWDIAFMMIKDHPFTGVGNGNYRVMYDIYKLKYKKKIEYYPTDNFHTHNVFLKIQSELGLFGTAAFLGIIISIVVNVVRFIKRIDIKFYKIFYTGFFASVISFVFMNIIDNFFSAPKVIAFFWILVANFEGILYKNQES</sequence>
<dbReference type="Pfam" id="PF04932">
    <property type="entry name" value="Wzy_C"/>
    <property type="match status" value="1"/>
</dbReference>
<evidence type="ECO:0000256" key="5">
    <source>
        <dbReference type="SAM" id="Phobius"/>
    </source>
</evidence>
<feature type="transmembrane region" description="Helical" evidence="5">
    <location>
        <begin position="198"/>
        <end position="215"/>
    </location>
</feature>
<feature type="transmembrane region" description="Helical" evidence="5">
    <location>
        <begin position="68"/>
        <end position="89"/>
    </location>
</feature>
<feature type="domain" description="O-antigen ligase-related" evidence="6">
    <location>
        <begin position="203"/>
        <end position="340"/>
    </location>
</feature>
<dbReference type="EMBL" id="VSSQ01015696">
    <property type="protein sequence ID" value="MPM56315.1"/>
    <property type="molecule type" value="Genomic_DNA"/>
</dbReference>
<dbReference type="GO" id="GO:0016020">
    <property type="term" value="C:membrane"/>
    <property type="evidence" value="ECO:0007669"/>
    <property type="project" value="UniProtKB-SubCell"/>
</dbReference>
<protein>
    <recommendedName>
        <fullName evidence="6">O-antigen ligase-related domain-containing protein</fullName>
    </recommendedName>
</protein>
<proteinExistence type="predicted"/>
<organism evidence="7">
    <name type="scientific">bioreactor metagenome</name>
    <dbReference type="NCBI Taxonomy" id="1076179"/>
    <lineage>
        <taxon>unclassified sequences</taxon>
        <taxon>metagenomes</taxon>
        <taxon>ecological metagenomes</taxon>
    </lineage>
</organism>
<feature type="transmembrane region" description="Helical" evidence="5">
    <location>
        <begin position="37"/>
        <end position="56"/>
    </location>
</feature>
<evidence type="ECO:0000256" key="1">
    <source>
        <dbReference type="ARBA" id="ARBA00004141"/>
    </source>
</evidence>
<gene>
    <name evidence="7" type="ORF">SDC9_103117</name>
</gene>
<comment type="subcellular location">
    <subcellularLocation>
        <location evidence="1">Membrane</location>
        <topology evidence="1">Multi-pass membrane protein</topology>
    </subcellularLocation>
</comment>